<dbReference type="InterPro" id="IPR036129">
    <property type="entry name" value="Glycerate_kinase_sf"/>
</dbReference>
<dbReference type="GO" id="GO:0031388">
    <property type="term" value="P:organic acid phosphorylation"/>
    <property type="evidence" value="ECO:0007669"/>
    <property type="project" value="UniProtKB-UniRule"/>
</dbReference>
<comment type="similarity">
    <text evidence="1 4">Belongs to the glycerate kinase type-1 family.</text>
</comment>
<dbReference type="InterPro" id="IPR018193">
    <property type="entry name" value="Glyc_kinase_flavodox-like_fold"/>
</dbReference>
<dbReference type="PANTHER" id="PTHR21599:SF0">
    <property type="entry name" value="GLYCERATE KINASE"/>
    <property type="match status" value="1"/>
</dbReference>
<accession>A0A255EFM3</accession>
<dbReference type="PIRSF" id="PIRSF006078">
    <property type="entry name" value="GlxK"/>
    <property type="match status" value="1"/>
</dbReference>
<comment type="caution">
    <text evidence="5">The sequence shown here is derived from an EMBL/GenBank/DDBJ whole genome shotgun (WGS) entry which is preliminary data.</text>
</comment>
<keyword evidence="3 4" id="KW-0418">Kinase</keyword>
<dbReference type="Pfam" id="PF02595">
    <property type="entry name" value="Gly_kinase"/>
    <property type="match status" value="1"/>
</dbReference>
<proteinExistence type="inferred from homology"/>
<gene>
    <name evidence="5" type="ORF">CGZ91_09265</name>
</gene>
<evidence type="ECO:0000256" key="2">
    <source>
        <dbReference type="ARBA" id="ARBA00022679"/>
    </source>
</evidence>
<evidence type="ECO:0000313" key="6">
    <source>
        <dbReference type="Proteomes" id="UP000216300"/>
    </source>
</evidence>
<dbReference type="EMBL" id="NMVJ01000007">
    <property type="protein sequence ID" value="OYN90337.1"/>
    <property type="molecule type" value="Genomic_DNA"/>
</dbReference>
<reference evidence="5 6" key="1">
    <citation type="submission" date="2017-07" db="EMBL/GenBank/DDBJ databases">
        <title>Draft whole genome sequences of clinical Proprionibacteriaceae strains.</title>
        <authorList>
            <person name="Bernier A.-M."/>
            <person name="Bernard K."/>
            <person name="Domingo M.-C."/>
        </authorList>
    </citation>
    <scope>NUCLEOTIDE SEQUENCE [LARGE SCALE GENOMIC DNA]</scope>
    <source>
        <strain evidence="5 6">NML 150081</strain>
    </source>
</reference>
<evidence type="ECO:0000256" key="3">
    <source>
        <dbReference type="ARBA" id="ARBA00022777"/>
    </source>
</evidence>
<dbReference type="PANTHER" id="PTHR21599">
    <property type="entry name" value="GLYCERATE KINASE"/>
    <property type="match status" value="1"/>
</dbReference>
<protein>
    <submittedName>
        <fullName evidence="5">Glycerate kinase</fullName>
    </submittedName>
</protein>
<dbReference type="InterPro" id="IPR004381">
    <property type="entry name" value="Glycerate_kinase"/>
</dbReference>
<dbReference type="NCBIfam" id="TIGR00045">
    <property type="entry name" value="glycerate kinase"/>
    <property type="match status" value="1"/>
</dbReference>
<evidence type="ECO:0000313" key="5">
    <source>
        <dbReference type="EMBL" id="OYN90337.1"/>
    </source>
</evidence>
<dbReference type="Gene3D" id="3.40.50.10350">
    <property type="entry name" value="Glycerate kinase, domain 1"/>
    <property type="match status" value="1"/>
</dbReference>
<evidence type="ECO:0000256" key="4">
    <source>
        <dbReference type="PIRNR" id="PIRNR006078"/>
    </source>
</evidence>
<organism evidence="5 6">
    <name type="scientific">Parenemella sanctibonifatiensis</name>
    <dbReference type="NCBI Taxonomy" id="2016505"/>
    <lineage>
        <taxon>Bacteria</taxon>
        <taxon>Bacillati</taxon>
        <taxon>Actinomycetota</taxon>
        <taxon>Actinomycetes</taxon>
        <taxon>Propionibacteriales</taxon>
        <taxon>Propionibacteriaceae</taxon>
        <taxon>Parenemella</taxon>
    </lineage>
</organism>
<dbReference type="Proteomes" id="UP000216300">
    <property type="component" value="Unassembled WGS sequence"/>
</dbReference>
<dbReference type="SUPFAM" id="SSF110738">
    <property type="entry name" value="Glycerate kinase I"/>
    <property type="match status" value="1"/>
</dbReference>
<keyword evidence="2 4" id="KW-0808">Transferase</keyword>
<evidence type="ECO:0000256" key="1">
    <source>
        <dbReference type="ARBA" id="ARBA00006284"/>
    </source>
</evidence>
<dbReference type="GO" id="GO:0008887">
    <property type="term" value="F:glycerate kinase activity"/>
    <property type="evidence" value="ECO:0007669"/>
    <property type="project" value="UniProtKB-UniRule"/>
</dbReference>
<sequence>MKIVLACDAFKGSLGATEVHRALAAGLPTHTVVSRPMADGGEGTVEALIEAGWQERAVTCSGPTGEPGTARWAYADGTAVVELADCCGLLRLPDGLAGLTASSCGLGEAMAAALTGPDPVERMVVGIGGSASTDAGLGMLAGLGARLSDATGAPITPGLAGAADLIEVDLSALPTALAEVELVVAADVTNPLLGPNGAAAIYGPQKGLTAEQISGADPLLARAADLVEAATDIRGLPRGTSAVRERPGAGAAGGVGFALLALGARFQPGVELVADLVGLAETISGADLVVTGEGKLDRQTLSGKAPMGVARLARASGVPVVAVCGRLDATPTEVTEAGFAAAYALAELEPDPRVSMAEAGRLLTELASRLLG</sequence>
<name>A0A255EFM3_9ACTN</name>
<dbReference type="AlphaFoldDB" id="A0A255EFM3"/>
<keyword evidence="6" id="KW-1185">Reference proteome</keyword>
<dbReference type="OrthoDB" id="9774290at2"/>
<dbReference type="InterPro" id="IPR018197">
    <property type="entry name" value="Glycerate_kinase_RE-like"/>
</dbReference>
<dbReference type="Gene3D" id="3.90.1510.10">
    <property type="entry name" value="Glycerate kinase, domain 2"/>
    <property type="match status" value="1"/>
</dbReference>
<dbReference type="RefSeq" id="WP_094454534.1">
    <property type="nucleotide sequence ID" value="NZ_NMVJ01000007.1"/>
</dbReference>